<evidence type="ECO:0000256" key="1">
    <source>
        <dbReference type="ARBA" id="ARBA00004651"/>
    </source>
</evidence>
<evidence type="ECO:0000256" key="5">
    <source>
        <dbReference type="ARBA" id="ARBA00023136"/>
    </source>
</evidence>
<dbReference type="Pfam" id="PF03626">
    <property type="entry name" value="COX4_pro"/>
    <property type="match status" value="1"/>
</dbReference>
<organism evidence="7 8">
    <name type="scientific">Draconibacterium halophilum</name>
    <dbReference type="NCBI Taxonomy" id="2706887"/>
    <lineage>
        <taxon>Bacteria</taxon>
        <taxon>Pseudomonadati</taxon>
        <taxon>Bacteroidota</taxon>
        <taxon>Bacteroidia</taxon>
        <taxon>Marinilabiliales</taxon>
        <taxon>Prolixibacteraceae</taxon>
        <taxon>Draconibacterium</taxon>
    </lineage>
</organism>
<evidence type="ECO:0000256" key="3">
    <source>
        <dbReference type="ARBA" id="ARBA00022692"/>
    </source>
</evidence>
<evidence type="ECO:0000256" key="2">
    <source>
        <dbReference type="ARBA" id="ARBA00022475"/>
    </source>
</evidence>
<name>A0A6C0RI33_9BACT</name>
<keyword evidence="5 6" id="KW-0472">Membrane</keyword>
<reference evidence="7 8" key="1">
    <citation type="submission" date="2020-02" db="EMBL/GenBank/DDBJ databases">
        <title>Genome sequencing for Draconibacterium sp. strain M1.</title>
        <authorList>
            <person name="Park S.-J."/>
        </authorList>
    </citation>
    <scope>NUCLEOTIDE SEQUENCE [LARGE SCALE GENOMIC DNA]</scope>
    <source>
        <strain evidence="7 8">M1</strain>
    </source>
</reference>
<dbReference type="AlphaFoldDB" id="A0A6C0RI33"/>
<evidence type="ECO:0000256" key="4">
    <source>
        <dbReference type="ARBA" id="ARBA00022989"/>
    </source>
</evidence>
<accession>A0A6C0RI33</accession>
<keyword evidence="3 6" id="KW-0812">Transmembrane</keyword>
<keyword evidence="4 6" id="KW-1133">Transmembrane helix</keyword>
<protein>
    <submittedName>
        <fullName evidence="7">Cytochrome-c oxidase</fullName>
    </submittedName>
</protein>
<feature type="transmembrane region" description="Helical" evidence="6">
    <location>
        <begin position="72"/>
        <end position="94"/>
    </location>
</feature>
<sequence length="96" mass="10924">MSEDKHHHIVPYRLYVIVLVALLALTFASIGITSIELGEFTVAAALLFAVVKSALVLTFFMHLKYDKPYIKLMVALVFAIFLIVIVMTFLDYLYRV</sequence>
<keyword evidence="8" id="KW-1185">Reference proteome</keyword>
<evidence type="ECO:0000313" key="7">
    <source>
        <dbReference type="EMBL" id="QIA09696.1"/>
    </source>
</evidence>
<dbReference type="InterPro" id="IPR005171">
    <property type="entry name" value="Cyt_c_oxidase_su4_prok"/>
</dbReference>
<dbReference type="NCBIfam" id="TIGR02229">
    <property type="entry name" value="caa3_sub_IV"/>
    <property type="match status" value="1"/>
</dbReference>
<dbReference type="KEGG" id="drc:G0Q07_19180"/>
<gene>
    <name evidence="7" type="ORF">G0Q07_19180</name>
</gene>
<feature type="transmembrane region" description="Helical" evidence="6">
    <location>
        <begin position="12"/>
        <end position="34"/>
    </location>
</feature>
<dbReference type="Proteomes" id="UP000474630">
    <property type="component" value="Chromosome"/>
</dbReference>
<comment type="subcellular location">
    <subcellularLocation>
        <location evidence="1">Cell membrane</location>
        <topology evidence="1">Multi-pass membrane protein</topology>
    </subcellularLocation>
</comment>
<keyword evidence="2" id="KW-1003">Cell membrane</keyword>
<dbReference type="EMBL" id="CP048409">
    <property type="protein sequence ID" value="QIA09696.1"/>
    <property type="molecule type" value="Genomic_DNA"/>
</dbReference>
<dbReference type="RefSeq" id="WP_163348665.1">
    <property type="nucleotide sequence ID" value="NZ_CP048409.1"/>
</dbReference>
<proteinExistence type="predicted"/>
<feature type="transmembrane region" description="Helical" evidence="6">
    <location>
        <begin position="40"/>
        <end position="60"/>
    </location>
</feature>
<evidence type="ECO:0000256" key="6">
    <source>
        <dbReference type="SAM" id="Phobius"/>
    </source>
</evidence>
<dbReference type="InterPro" id="IPR011743">
    <property type="entry name" value="Caa3_sub_IV"/>
</dbReference>
<evidence type="ECO:0000313" key="8">
    <source>
        <dbReference type="Proteomes" id="UP000474630"/>
    </source>
</evidence>
<dbReference type="GO" id="GO:0005886">
    <property type="term" value="C:plasma membrane"/>
    <property type="evidence" value="ECO:0007669"/>
    <property type="project" value="UniProtKB-SubCell"/>
</dbReference>